<evidence type="ECO:0000313" key="2">
    <source>
        <dbReference type="Proteomes" id="UP000515915"/>
    </source>
</evidence>
<organism evidence="1 2">
    <name type="scientific">Bacillus phage 1_ICo-2020</name>
    <dbReference type="NCBI Taxonomy" id="2759272"/>
    <lineage>
        <taxon>Viruses</taxon>
        <taxon>Duplodnaviria</taxon>
        <taxon>Heunggongvirae</taxon>
        <taxon>Uroviricota</taxon>
        <taxon>Caudoviricetes</taxon>
        <taxon>Ehrlichviridae</taxon>
        <taxon>Suttonboningtonvirus</taxon>
        <taxon>Suttonboningtonvirus sv1ICo2020</taxon>
    </lineage>
</organism>
<accession>A0A7G8AKD1</accession>
<keyword evidence="2" id="KW-1185">Reference proteome</keyword>
<proteinExistence type="predicted"/>
<name>A0A7G8AKD1_9CAUD</name>
<reference evidence="1 2" key="1">
    <citation type="submission" date="2020-06" db="EMBL/GenBank/DDBJ databases">
        <authorList>
            <person name="Connerton I.F."/>
        </authorList>
    </citation>
    <scope>NUCLEOTIDE SEQUENCE [LARGE SCALE GENOMIC DNA]</scope>
</reference>
<dbReference type="Proteomes" id="UP000515915">
    <property type="component" value="Segment"/>
</dbReference>
<evidence type="ECO:0000313" key="1">
    <source>
        <dbReference type="EMBL" id="QNI20376.1"/>
    </source>
</evidence>
<sequence length="737" mass="82805">MSDVNFKGGYREIAYRYELLDRNFNVVGDITDRVGNCTIEHNSFTPVNRTAKFNLKEYTGEAPATINGNYENQYWSSSIPNSKWSTIDCWLNDNFISFPKYQQYSGANNELREAGSKAAPGGGTLPAIGWDALRTGTRVAYTYMSSGGFLNMTSYPSGLQIINKMDAGTDYGLIRSQVTTSVANKRIYFCGYFASDVHAKPDVFVQFSGGSNPEELVQIPTGNITTMNIASGSASRNWKWFEGYYDMVIHGGYTNARMAIGIGSSSSNGLMFIDTFYFDFDRTIPFRFRADATLEIDISIADALNQPNNFVTSLCKLTPTIEEGWYNTSEVILPTVKFEWRVSVNGGSTWTSWTDGSLFLFQDARNAKIQLRFTCESYTQMFKPKVKWWILNTGALTNMINPNKDMIDFAQHRIKPYLQIKNSSGNWQEHPLGVFLMSSPKRADKDKSIYKDIEAYDQLTILSQAKLMYPLCLYPPRDNPSLAGTGQKGGWAKAAKDLLLGVYPLTGYGGRPGLTPGQIWNSSYVNIPDDVYNLPSKSRGRNFKMGETWLAVINQLLNAAGYTPIFCNSNGVLTSIPYVSPDQKPVKHTYIDDETSIIFQEASEELDTFEVANSWVAYQPADQNGIELSGRYTNNNQGHPSSVPSLGRMITDYRDVTGMEGQAEIDRYVYRLAYEASQVYGQINFTTALDPNHEEADIVYLRYQDLGIDGKFVETAWSMELSDDPHMTHRLRRIVSI</sequence>
<protein>
    <submittedName>
        <fullName evidence="1">Tail protein</fullName>
    </submittedName>
</protein>
<dbReference type="EMBL" id="MT700412">
    <property type="protein sequence ID" value="QNI20376.1"/>
    <property type="molecule type" value="Genomic_DNA"/>
</dbReference>